<dbReference type="InterPro" id="IPR025436">
    <property type="entry name" value="DUF4179"/>
</dbReference>
<evidence type="ECO:0000256" key="1">
    <source>
        <dbReference type="SAM" id="Phobius"/>
    </source>
</evidence>
<dbReference type="AlphaFoldDB" id="A0A9X4H0M1"/>
<feature type="transmembrane region" description="Helical" evidence="1">
    <location>
        <begin position="43"/>
        <end position="64"/>
    </location>
</feature>
<dbReference type="Pfam" id="PF13786">
    <property type="entry name" value="DUF4179"/>
    <property type="match status" value="1"/>
</dbReference>
<evidence type="ECO:0000313" key="4">
    <source>
        <dbReference type="Proteomes" id="UP001154312"/>
    </source>
</evidence>
<dbReference type="Gene3D" id="2.60.40.1630">
    <property type="entry name" value="bacillus anthracis domain"/>
    <property type="match status" value="1"/>
</dbReference>
<evidence type="ECO:0000259" key="2">
    <source>
        <dbReference type="Pfam" id="PF13786"/>
    </source>
</evidence>
<dbReference type="Proteomes" id="UP001154312">
    <property type="component" value="Unassembled WGS sequence"/>
</dbReference>
<dbReference type="RefSeq" id="WP_277445464.1">
    <property type="nucleotide sequence ID" value="NZ_JAKOAV010000052.1"/>
</dbReference>
<proteinExistence type="predicted"/>
<name>A0A9X4H0M1_9FIRM</name>
<sequence>MSDMFHKALMEDAARINVSQMTWKQVKQSHRRARGKADWKRRLLVYAASAAVLLILAIGVSGFVSPVMAKMLQKVPIIGELYSFNNLKLDQYASYVNSSATDKGITVTVPKAYYDGRRLLLIYAIEVPEGYEPIYGSQINLATTKIQLNGKPLSFQSAVGMDSLASANMYRGDVGWDLSSDQAPQNSMLTIPIDQVGTVKGNWTLSIPVSSEAIDKDTRYEFPKDASSTYDGITITVNKVSKGPVHTTIWMQVCQQLPVNDKPKYELGFRGMDFVVYTPSRQALGGWYIGNQQYYAKKVGDEEVWDVTIQCKTPPNDIKSIIIEPVLSVEAKDGVTGNCPHLPQLDVTIPLN</sequence>
<keyword evidence="1" id="KW-1133">Transmembrane helix</keyword>
<dbReference type="EMBL" id="JAKOAV010000052">
    <property type="protein sequence ID" value="MDF9409937.1"/>
    <property type="molecule type" value="Genomic_DNA"/>
</dbReference>
<comment type="caution">
    <text evidence="3">The sequence shown here is derived from an EMBL/GenBank/DDBJ whole genome shotgun (WGS) entry which is preliminary data.</text>
</comment>
<reference evidence="3" key="1">
    <citation type="submission" date="2022-02" db="EMBL/GenBank/DDBJ databases">
        <authorList>
            <person name="Leng L."/>
        </authorList>
    </citation>
    <scope>NUCLEOTIDE SEQUENCE</scope>
    <source>
        <strain evidence="3">JI</strain>
    </source>
</reference>
<keyword evidence="4" id="KW-1185">Reference proteome</keyword>
<protein>
    <submittedName>
        <fullName evidence="3">DUF4179 domain-containing protein</fullName>
    </submittedName>
</protein>
<organism evidence="3 4">
    <name type="scientific">Pelotomaculum isophthalicicum JI</name>
    <dbReference type="NCBI Taxonomy" id="947010"/>
    <lineage>
        <taxon>Bacteria</taxon>
        <taxon>Bacillati</taxon>
        <taxon>Bacillota</taxon>
        <taxon>Clostridia</taxon>
        <taxon>Eubacteriales</taxon>
        <taxon>Desulfotomaculaceae</taxon>
        <taxon>Pelotomaculum</taxon>
    </lineage>
</organism>
<keyword evidence="1" id="KW-0472">Membrane</keyword>
<keyword evidence="1" id="KW-0812">Transmembrane</keyword>
<feature type="domain" description="DUF4179" evidence="2">
    <location>
        <begin position="40"/>
        <end position="126"/>
    </location>
</feature>
<evidence type="ECO:0000313" key="3">
    <source>
        <dbReference type="EMBL" id="MDF9409937.1"/>
    </source>
</evidence>
<gene>
    <name evidence="3" type="ORF">L7E55_16565</name>
</gene>
<accession>A0A9X4H0M1</accession>